<dbReference type="AlphaFoldDB" id="A0A7J6KIH3"/>
<accession>A0A7J6KIH3</accession>
<name>A0A7J6KIH3_PEROL</name>
<dbReference type="Proteomes" id="UP000570595">
    <property type="component" value="Unassembled WGS sequence"/>
</dbReference>
<proteinExistence type="predicted"/>
<dbReference type="EMBL" id="JABAHT010003181">
    <property type="protein sequence ID" value="KAF4646489.1"/>
    <property type="molecule type" value="Genomic_DNA"/>
</dbReference>
<evidence type="ECO:0000313" key="1">
    <source>
        <dbReference type="EMBL" id="KAF4646489.1"/>
    </source>
</evidence>
<protein>
    <submittedName>
        <fullName evidence="1">Uncharacterized protein</fullName>
    </submittedName>
</protein>
<gene>
    <name evidence="1" type="ORF">FOZ61_005760</name>
</gene>
<organism evidence="1 2">
    <name type="scientific">Perkinsus olseni</name>
    <name type="common">Perkinsus atlanticus</name>
    <dbReference type="NCBI Taxonomy" id="32597"/>
    <lineage>
        <taxon>Eukaryota</taxon>
        <taxon>Sar</taxon>
        <taxon>Alveolata</taxon>
        <taxon>Perkinsozoa</taxon>
        <taxon>Perkinsea</taxon>
        <taxon>Perkinsida</taxon>
        <taxon>Perkinsidae</taxon>
        <taxon>Perkinsus</taxon>
    </lineage>
</organism>
<evidence type="ECO:0000313" key="2">
    <source>
        <dbReference type="Proteomes" id="UP000570595"/>
    </source>
</evidence>
<reference evidence="1 2" key="1">
    <citation type="submission" date="2020-04" db="EMBL/GenBank/DDBJ databases">
        <title>Perkinsus olseni comparative genomics.</title>
        <authorList>
            <person name="Bogema D.R."/>
        </authorList>
    </citation>
    <scope>NUCLEOTIDE SEQUENCE [LARGE SCALE GENOMIC DNA]</scope>
    <source>
        <strain evidence="1">ATCC PRA-179</strain>
    </source>
</reference>
<comment type="caution">
    <text evidence="1">The sequence shown here is derived from an EMBL/GenBank/DDBJ whole genome shotgun (WGS) entry which is preliminary data.</text>
</comment>
<sequence>MALVLVGRCKYPFYCYRGFSAFTYVSYDGEAGGTTKRLQKGFSNATTLAFESIDPFRRDWTKKAKTKKDRAVRDKRARSRIYGTKGHIQGYGDDEPFDW</sequence>